<dbReference type="SUPFAM" id="SSF100950">
    <property type="entry name" value="NagB/RpiA/CoA transferase-like"/>
    <property type="match status" value="1"/>
</dbReference>
<comment type="similarity">
    <text evidence="1 2">Belongs to the eIF-2B alpha/beta/delta subunits family.</text>
</comment>
<dbReference type="PANTHER" id="PTHR43475">
    <property type="entry name" value="METHYLTHIORIBOSE-1-PHOSPHATE ISOMERASE"/>
    <property type="match status" value="1"/>
</dbReference>
<evidence type="ECO:0000259" key="3">
    <source>
        <dbReference type="Pfam" id="PF01074"/>
    </source>
</evidence>
<dbReference type="InterPro" id="IPR000602">
    <property type="entry name" value="Glyco_hydro_38_N"/>
</dbReference>
<dbReference type="GO" id="GO:0046523">
    <property type="term" value="F:S-methyl-5-thioribose-1-phosphate isomerase activity"/>
    <property type="evidence" value="ECO:0007669"/>
    <property type="project" value="TreeGrafter"/>
</dbReference>
<dbReference type="PANTHER" id="PTHR43475:SF1">
    <property type="entry name" value="METHYLTHIORIBOSE-1-PHOSPHATE ISOMERASE"/>
    <property type="match status" value="1"/>
</dbReference>
<gene>
    <name evidence="4" type="ORF">RND81_08G054600</name>
</gene>
<dbReference type="GO" id="GO:0006013">
    <property type="term" value="P:mannose metabolic process"/>
    <property type="evidence" value="ECO:0007669"/>
    <property type="project" value="InterPro"/>
</dbReference>
<dbReference type="Pfam" id="PF01008">
    <property type="entry name" value="IF-2B"/>
    <property type="match status" value="1"/>
</dbReference>
<dbReference type="InterPro" id="IPR027291">
    <property type="entry name" value="Glyco_hydro_38_N_sf"/>
</dbReference>
<dbReference type="InterPro" id="IPR037171">
    <property type="entry name" value="NagB/RpiA_transferase-like"/>
</dbReference>
<name>A0AAW1J2T2_SAPOF</name>
<sequence>MLPVLIQGSRLTAFELVHEKIPATLIADSAAAALMKDGRVHGVIVGSRELFLLVPLFVDSRKYEYYFNILIDTLADFIRRLGTLIPPNNHRINHHISDKIKTPPKTTKTRTTPQLHTLTLLLPHLLPPHHHSHTLPLSLSSTSSSSFAIVDITTKDPYDRIEFFDVDGGAWKQVWSVAYKGNEWDHEKLKIVVVPHSHNDPGWKLTVDEYYDRQSRHILDTIVES</sequence>
<dbReference type="InterPro" id="IPR042529">
    <property type="entry name" value="IF_2B-like_C"/>
</dbReference>
<protein>
    <recommendedName>
        <fullName evidence="3">Glycoside hydrolase family 38 N-terminal domain-containing protein</fullName>
    </recommendedName>
</protein>
<dbReference type="SUPFAM" id="SSF88713">
    <property type="entry name" value="Glycoside hydrolase/deacetylase"/>
    <property type="match status" value="1"/>
</dbReference>
<dbReference type="Gene3D" id="3.20.110.10">
    <property type="entry name" value="Glycoside hydrolase 38, N terminal domain"/>
    <property type="match status" value="1"/>
</dbReference>
<dbReference type="GO" id="GO:0019509">
    <property type="term" value="P:L-methionine salvage from methylthioadenosine"/>
    <property type="evidence" value="ECO:0007669"/>
    <property type="project" value="TreeGrafter"/>
</dbReference>
<dbReference type="Proteomes" id="UP001443914">
    <property type="component" value="Unassembled WGS sequence"/>
</dbReference>
<evidence type="ECO:0000256" key="1">
    <source>
        <dbReference type="ARBA" id="ARBA00007251"/>
    </source>
</evidence>
<dbReference type="AlphaFoldDB" id="A0AAW1J2T2"/>
<evidence type="ECO:0000313" key="5">
    <source>
        <dbReference type="Proteomes" id="UP001443914"/>
    </source>
</evidence>
<proteinExistence type="inferred from homology"/>
<evidence type="ECO:0000256" key="2">
    <source>
        <dbReference type="RuleBase" id="RU003814"/>
    </source>
</evidence>
<reference evidence="4" key="1">
    <citation type="submission" date="2024-03" db="EMBL/GenBank/DDBJ databases">
        <title>WGS assembly of Saponaria officinalis var. Norfolk2.</title>
        <authorList>
            <person name="Jenkins J."/>
            <person name="Shu S."/>
            <person name="Grimwood J."/>
            <person name="Barry K."/>
            <person name="Goodstein D."/>
            <person name="Schmutz J."/>
            <person name="Leebens-Mack J."/>
            <person name="Osbourn A."/>
        </authorList>
    </citation>
    <scope>NUCLEOTIDE SEQUENCE [LARGE SCALE GENOMIC DNA]</scope>
    <source>
        <strain evidence="4">JIC</strain>
    </source>
</reference>
<keyword evidence="5" id="KW-1185">Reference proteome</keyword>
<dbReference type="InterPro" id="IPR000649">
    <property type="entry name" value="IF-2B-related"/>
</dbReference>
<organism evidence="4 5">
    <name type="scientific">Saponaria officinalis</name>
    <name type="common">Common soapwort</name>
    <name type="synonym">Lychnis saponaria</name>
    <dbReference type="NCBI Taxonomy" id="3572"/>
    <lineage>
        <taxon>Eukaryota</taxon>
        <taxon>Viridiplantae</taxon>
        <taxon>Streptophyta</taxon>
        <taxon>Embryophyta</taxon>
        <taxon>Tracheophyta</taxon>
        <taxon>Spermatophyta</taxon>
        <taxon>Magnoliopsida</taxon>
        <taxon>eudicotyledons</taxon>
        <taxon>Gunneridae</taxon>
        <taxon>Pentapetalae</taxon>
        <taxon>Caryophyllales</taxon>
        <taxon>Caryophyllaceae</taxon>
        <taxon>Caryophylleae</taxon>
        <taxon>Saponaria</taxon>
    </lineage>
</organism>
<accession>A0AAW1J2T2</accession>
<comment type="caution">
    <text evidence="4">The sequence shown here is derived from an EMBL/GenBank/DDBJ whole genome shotgun (WGS) entry which is preliminary data.</text>
</comment>
<feature type="domain" description="Glycoside hydrolase family 38 N-terminal" evidence="3">
    <location>
        <begin position="190"/>
        <end position="224"/>
    </location>
</feature>
<evidence type="ECO:0000313" key="4">
    <source>
        <dbReference type="EMBL" id="KAK9697697.1"/>
    </source>
</evidence>
<dbReference type="GO" id="GO:0004559">
    <property type="term" value="F:alpha-mannosidase activity"/>
    <property type="evidence" value="ECO:0007669"/>
    <property type="project" value="InterPro"/>
</dbReference>
<dbReference type="Pfam" id="PF01074">
    <property type="entry name" value="Glyco_hydro_38N"/>
    <property type="match status" value="1"/>
</dbReference>
<dbReference type="EMBL" id="JBDFQZ010000008">
    <property type="protein sequence ID" value="KAK9697697.1"/>
    <property type="molecule type" value="Genomic_DNA"/>
</dbReference>
<dbReference type="InterPro" id="IPR011330">
    <property type="entry name" value="Glyco_hydro/deAcase_b/a-brl"/>
</dbReference>
<dbReference type="Gene3D" id="3.40.50.10470">
    <property type="entry name" value="Translation initiation factor eif-2b, domain 2"/>
    <property type="match status" value="1"/>
</dbReference>